<keyword evidence="4 6" id="KW-0289">Folate biosynthesis</keyword>
<dbReference type="InterPro" id="IPR006156">
    <property type="entry name" value="Dihydroneopterin_aldolase"/>
</dbReference>
<dbReference type="NCBIfam" id="TIGR00526">
    <property type="entry name" value="folB_dom"/>
    <property type="match status" value="1"/>
</dbReference>
<dbReference type="SMART" id="SM00905">
    <property type="entry name" value="FolB"/>
    <property type="match status" value="1"/>
</dbReference>
<evidence type="ECO:0000259" key="7">
    <source>
        <dbReference type="SMART" id="SM00905"/>
    </source>
</evidence>
<reference evidence="8" key="1">
    <citation type="journal article" date="2014" name="Int. J. Syst. Evol. Microbiol.">
        <title>Complete genome sequence of Corynebacterium casei LMG S-19264T (=DSM 44701T), isolated from a smear-ripened cheese.</title>
        <authorList>
            <consortium name="US DOE Joint Genome Institute (JGI-PGF)"/>
            <person name="Walter F."/>
            <person name="Albersmeier A."/>
            <person name="Kalinowski J."/>
            <person name="Ruckert C."/>
        </authorList>
    </citation>
    <scope>NUCLEOTIDE SEQUENCE</scope>
    <source>
        <strain evidence="8">CGMCC 1.7086</strain>
    </source>
</reference>
<evidence type="ECO:0000256" key="1">
    <source>
        <dbReference type="ARBA" id="ARBA00001353"/>
    </source>
</evidence>
<comment type="pathway">
    <text evidence="2 6">Cofactor biosynthesis; tetrahydrofolate biosynthesis; 2-amino-4-hydroxy-6-hydroxymethyl-7,8-dihydropteridine diphosphate from 7,8-dihydroneopterin triphosphate: step 3/4.</text>
</comment>
<gene>
    <name evidence="8" type="primary">folB</name>
    <name evidence="8" type="ORF">GCM10010982_02070</name>
</gene>
<protein>
    <recommendedName>
        <fullName evidence="6">7,8-dihydroneopterin aldolase</fullName>
        <ecNumber evidence="6">4.1.2.25</ecNumber>
    </recommendedName>
</protein>
<dbReference type="GO" id="GO:0004150">
    <property type="term" value="F:dihydroneopterin aldolase activity"/>
    <property type="evidence" value="ECO:0007669"/>
    <property type="project" value="UniProtKB-UniRule"/>
</dbReference>
<dbReference type="InterPro" id="IPR006157">
    <property type="entry name" value="FolB_dom"/>
</dbReference>
<comment type="caution">
    <text evidence="8">The sequence shown here is derived from an EMBL/GenBank/DDBJ whole genome shotgun (WGS) entry which is preliminary data.</text>
</comment>
<evidence type="ECO:0000313" key="9">
    <source>
        <dbReference type="Proteomes" id="UP000606935"/>
    </source>
</evidence>
<dbReference type="PANTHER" id="PTHR42844">
    <property type="entry name" value="DIHYDRONEOPTERIN ALDOLASE 1-RELATED"/>
    <property type="match status" value="1"/>
</dbReference>
<comment type="catalytic activity">
    <reaction evidence="1 6">
        <text>7,8-dihydroneopterin = 6-hydroxymethyl-7,8-dihydropterin + glycolaldehyde</text>
        <dbReference type="Rhea" id="RHEA:10540"/>
        <dbReference type="ChEBI" id="CHEBI:17001"/>
        <dbReference type="ChEBI" id="CHEBI:17071"/>
        <dbReference type="ChEBI" id="CHEBI:44841"/>
        <dbReference type="EC" id="4.1.2.25"/>
    </reaction>
</comment>
<dbReference type="CDD" id="cd00534">
    <property type="entry name" value="DHNA_DHNTPE"/>
    <property type="match status" value="1"/>
</dbReference>
<reference evidence="8" key="2">
    <citation type="submission" date="2020-09" db="EMBL/GenBank/DDBJ databases">
        <authorList>
            <person name="Sun Q."/>
            <person name="Zhou Y."/>
        </authorList>
    </citation>
    <scope>NUCLEOTIDE SEQUENCE</scope>
    <source>
        <strain evidence="8">CGMCC 1.7086</strain>
    </source>
</reference>
<dbReference type="PANTHER" id="PTHR42844:SF1">
    <property type="entry name" value="DIHYDRONEOPTERIN ALDOLASE 1-RELATED"/>
    <property type="match status" value="1"/>
</dbReference>
<dbReference type="Gene3D" id="3.30.1130.10">
    <property type="match status" value="1"/>
</dbReference>
<name>A0A917YQA0_9ALTE</name>
<dbReference type="GO" id="GO:0005737">
    <property type="term" value="C:cytoplasm"/>
    <property type="evidence" value="ECO:0007669"/>
    <property type="project" value="TreeGrafter"/>
</dbReference>
<evidence type="ECO:0000256" key="6">
    <source>
        <dbReference type="RuleBase" id="RU362079"/>
    </source>
</evidence>
<accession>A0A917YQA0</accession>
<evidence type="ECO:0000313" key="8">
    <source>
        <dbReference type="EMBL" id="GGO63919.1"/>
    </source>
</evidence>
<dbReference type="RefSeq" id="WP_188689001.1">
    <property type="nucleotide sequence ID" value="NZ_BMLS01000001.1"/>
</dbReference>
<organism evidence="8 9">
    <name type="scientific">Bowmanella pacifica</name>
    <dbReference type="NCBI Taxonomy" id="502051"/>
    <lineage>
        <taxon>Bacteria</taxon>
        <taxon>Pseudomonadati</taxon>
        <taxon>Pseudomonadota</taxon>
        <taxon>Gammaproteobacteria</taxon>
        <taxon>Alteromonadales</taxon>
        <taxon>Alteromonadaceae</taxon>
        <taxon>Bowmanella</taxon>
    </lineage>
</organism>
<comment type="function">
    <text evidence="6">Catalyzes the conversion of 7,8-dihydroneopterin to 6-hydroxymethyl-7,8-dihydropterin.</text>
</comment>
<dbReference type="EMBL" id="BMLS01000001">
    <property type="protein sequence ID" value="GGO63919.1"/>
    <property type="molecule type" value="Genomic_DNA"/>
</dbReference>
<dbReference type="EC" id="4.1.2.25" evidence="6"/>
<dbReference type="GO" id="GO:0046656">
    <property type="term" value="P:folic acid biosynthetic process"/>
    <property type="evidence" value="ECO:0007669"/>
    <property type="project" value="UniProtKB-UniRule"/>
</dbReference>
<evidence type="ECO:0000256" key="2">
    <source>
        <dbReference type="ARBA" id="ARBA00005013"/>
    </source>
</evidence>
<dbReference type="Proteomes" id="UP000606935">
    <property type="component" value="Unassembled WGS sequence"/>
</dbReference>
<dbReference type="Pfam" id="PF02152">
    <property type="entry name" value="FolB"/>
    <property type="match status" value="1"/>
</dbReference>
<dbReference type="InterPro" id="IPR043133">
    <property type="entry name" value="GTP-CH-I_C/QueF"/>
</dbReference>
<keyword evidence="9" id="KW-1185">Reference proteome</keyword>
<proteinExistence type="inferred from homology"/>
<dbReference type="GO" id="GO:0046654">
    <property type="term" value="P:tetrahydrofolate biosynthetic process"/>
    <property type="evidence" value="ECO:0007669"/>
    <property type="project" value="UniProtKB-UniRule"/>
</dbReference>
<dbReference type="SUPFAM" id="SSF55620">
    <property type="entry name" value="Tetrahydrobiopterin biosynthesis enzymes-like"/>
    <property type="match status" value="1"/>
</dbReference>
<dbReference type="AlphaFoldDB" id="A0A917YQA0"/>
<comment type="similarity">
    <text evidence="3 6">Belongs to the DHNA family.</text>
</comment>
<evidence type="ECO:0000256" key="3">
    <source>
        <dbReference type="ARBA" id="ARBA00005708"/>
    </source>
</evidence>
<keyword evidence="5 6" id="KW-0456">Lyase</keyword>
<sequence>MDKIYIEGLRLESLIGVYDWERKAPRPLLVDLCLRCDLSQAAQTDKVTDTIDYALVAESLGRVAEKSSFELLEALASAMLDALFAEFAIREITLKLSKPDILPNARNVAVQLTRSRP</sequence>
<evidence type="ECO:0000256" key="5">
    <source>
        <dbReference type="ARBA" id="ARBA00023239"/>
    </source>
</evidence>
<dbReference type="NCBIfam" id="TIGR00525">
    <property type="entry name" value="folB"/>
    <property type="match status" value="1"/>
</dbReference>
<evidence type="ECO:0000256" key="4">
    <source>
        <dbReference type="ARBA" id="ARBA00022909"/>
    </source>
</evidence>
<feature type="domain" description="Dihydroneopterin aldolase/epimerase" evidence="7">
    <location>
        <begin position="4"/>
        <end position="114"/>
    </location>
</feature>